<gene>
    <name evidence="2" type="ORF">A8926_0649</name>
</gene>
<evidence type="ECO:0000313" key="2">
    <source>
        <dbReference type="EMBL" id="PKW13142.1"/>
    </source>
</evidence>
<dbReference type="AlphaFoldDB" id="A0A2N3XR84"/>
<protein>
    <submittedName>
        <fullName evidence="2">Uncharacterized protein</fullName>
    </submittedName>
</protein>
<feature type="region of interest" description="Disordered" evidence="1">
    <location>
        <begin position="1"/>
        <end position="37"/>
    </location>
</feature>
<dbReference type="Proteomes" id="UP000233786">
    <property type="component" value="Unassembled WGS sequence"/>
</dbReference>
<reference evidence="2" key="1">
    <citation type="submission" date="2017-12" db="EMBL/GenBank/DDBJ databases">
        <title>Sequencing the genomes of 1000 Actinobacteria strains.</title>
        <authorList>
            <person name="Klenk H.-P."/>
        </authorList>
    </citation>
    <scope>NUCLEOTIDE SEQUENCE [LARGE SCALE GENOMIC DNA]</scope>
    <source>
        <strain evidence="2">DSM 44228</strain>
    </source>
</reference>
<accession>A0A2N3XR84</accession>
<evidence type="ECO:0000313" key="3">
    <source>
        <dbReference type="Proteomes" id="UP000233786"/>
    </source>
</evidence>
<sequence length="63" mass="6654">MRINASAGAAEFGGRSSKRRARWSQPGSRRAQSETPGVVNLNFGQVGTHVAVSGDIHGDLNFS</sequence>
<name>A0A2N3XR84_SACSN</name>
<keyword evidence="3" id="KW-1185">Reference proteome</keyword>
<proteinExistence type="predicted"/>
<evidence type="ECO:0000256" key="1">
    <source>
        <dbReference type="SAM" id="MobiDB-lite"/>
    </source>
</evidence>
<organism evidence="2 3">
    <name type="scientific">Saccharopolyspora spinosa</name>
    <dbReference type="NCBI Taxonomy" id="60894"/>
    <lineage>
        <taxon>Bacteria</taxon>
        <taxon>Bacillati</taxon>
        <taxon>Actinomycetota</taxon>
        <taxon>Actinomycetes</taxon>
        <taxon>Pseudonocardiales</taxon>
        <taxon>Pseudonocardiaceae</taxon>
        <taxon>Saccharopolyspora</taxon>
    </lineage>
</organism>
<dbReference type="EMBL" id="PJNB01000001">
    <property type="protein sequence ID" value="PKW13142.1"/>
    <property type="molecule type" value="Genomic_DNA"/>
</dbReference>
<dbReference type="RefSeq" id="WP_143539429.1">
    <property type="nucleotide sequence ID" value="NZ_CP061007.1"/>
</dbReference>
<comment type="caution">
    <text evidence="2">The sequence shown here is derived from an EMBL/GenBank/DDBJ whole genome shotgun (WGS) entry which is preliminary data.</text>
</comment>